<evidence type="ECO:0000256" key="7">
    <source>
        <dbReference type="SAM" id="MobiDB-lite"/>
    </source>
</evidence>
<evidence type="ECO:0000256" key="2">
    <source>
        <dbReference type="ARBA" id="ARBA00022525"/>
    </source>
</evidence>
<comment type="caution">
    <text evidence="10">The sequence shown here is derived from an EMBL/GenBank/DDBJ whole genome shotgun (WGS) entry which is preliminary data.</text>
</comment>
<dbReference type="OrthoDB" id="9942042at2759"/>
<organism evidence="10 11">
    <name type="scientific">Liparis tanakae</name>
    <name type="common">Tanaka's snailfish</name>
    <dbReference type="NCBI Taxonomy" id="230148"/>
    <lineage>
        <taxon>Eukaryota</taxon>
        <taxon>Metazoa</taxon>
        <taxon>Chordata</taxon>
        <taxon>Craniata</taxon>
        <taxon>Vertebrata</taxon>
        <taxon>Euteleostomi</taxon>
        <taxon>Actinopterygii</taxon>
        <taxon>Neopterygii</taxon>
        <taxon>Teleostei</taxon>
        <taxon>Neoteleostei</taxon>
        <taxon>Acanthomorphata</taxon>
        <taxon>Eupercaria</taxon>
        <taxon>Perciformes</taxon>
        <taxon>Cottioidei</taxon>
        <taxon>Cottales</taxon>
        <taxon>Liparidae</taxon>
        <taxon>Liparis</taxon>
    </lineage>
</organism>
<keyword evidence="11" id="KW-1185">Reference proteome</keyword>
<reference evidence="10 11" key="1">
    <citation type="submission" date="2019-03" db="EMBL/GenBank/DDBJ databases">
        <title>First draft genome of Liparis tanakae, snailfish: a comprehensive survey of snailfish specific genes.</title>
        <authorList>
            <person name="Kim W."/>
            <person name="Song I."/>
            <person name="Jeong J.-H."/>
            <person name="Kim D."/>
            <person name="Kim S."/>
            <person name="Ryu S."/>
            <person name="Song J.Y."/>
            <person name="Lee S.K."/>
        </authorList>
    </citation>
    <scope>NUCLEOTIDE SEQUENCE [LARGE SCALE GENOMIC DNA]</scope>
    <source>
        <tissue evidence="10">Muscle</tissue>
    </source>
</reference>
<evidence type="ECO:0000313" key="11">
    <source>
        <dbReference type="Proteomes" id="UP000314294"/>
    </source>
</evidence>
<dbReference type="PANTHER" id="PTHR16551:SF5">
    <property type="entry name" value="AGOUTI-RELATED PEPTIDE 2"/>
    <property type="match status" value="1"/>
</dbReference>
<dbReference type="InterPro" id="IPR036836">
    <property type="entry name" value="Agouti_dom_sf"/>
</dbReference>
<sequence length="132" mass="14644">MKLAVMCLCLLHFTVVGAGQFSRKEPRKDRGNAPARAQKPQPLGTGSVILGRQRPLFARRGQYERQRIHTSKPRVTPARPNGALAYSKAGPRPVKPKCSQLTQSCLPQFGCCDTNAACHCRFFNAICFCRRS</sequence>
<dbReference type="GO" id="GO:2000253">
    <property type="term" value="P:positive regulation of feeding behavior"/>
    <property type="evidence" value="ECO:0007669"/>
    <property type="project" value="TreeGrafter"/>
</dbReference>
<name>A0A4Z2HCI1_9TELE</name>
<dbReference type="GO" id="GO:0005184">
    <property type="term" value="F:neuropeptide hormone activity"/>
    <property type="evidence" value="ECO:0007669"/>
    <property type="project" value="TreeGrafter"/>
</dbReference>
<feature type="signal peptide" evidence="8">
    <location>
        <begin position="1"/>
        <end position="18"/>
    </location>
</feature>
<feature type="domain" description="Agouti" evidence="9">
    <location>
        <begin position="98"/>
        <end position="132"/>
    </location>
</feature>
<dbReference type="SMART" id="SM00792">
    <property type="entry name" value="Agouti"/>
    <property type="match status" value="1"/>
</dbReference>
<feature type="compositionally biased region" description="Basic and acidic residues" evidence="7">
    <location>
        <begin position="22"/>
        <end position="31"/>
    </location>
</feature>
<dbReference type="EMBL" id="SRLO01000270">
    <property type="protein sequence ID" value="TNN63539.1"/>
    <property type="molecule type" value="Genomic_DNA"/>
</dbReference>
<dbReference type="SUPFAM" id="SSF57055">
    <property type="entry name" value="Agouti-related protein"/>
    <property type="match status" value="1"/>
</dbReference>
<dbReference type="Proteomes" id="UP000314294">
    <property type="component" value="Unassembled WGS sequence"/>
</dbReference>
<keyword evidence="3 8" id="KW-0732">Signal</keyword>
<dbReference type="Gene3D" id="4.10.760.10">
    <property type="entry name" value="Agouti domain"/>
    <property type="match status" value="1"/>
</dbReference>
<dbReference type="GO" id="GO:0070996">
    <property type="term" value="F:type 1 melanocortin receptor binding"/>
    <property type="evidence" value="ECO:0007669"/>
    <property type="project" value="TreeGrafter"/>
</dbReference>
<dbReference type="InterPro" id="IPR007733">
    <property type="entry name" value="Agouti"/>
</dbReference>
<evidence type="ECO:0000256" key="3">
    <source>
        <dbReference type="ARBA" id="ARBA00022729"/>
    </source>
</evidence>
<feature type="chain" id="PRO_5021318603" description="Agouti domain-containing protein" evidence="8">
    <location>
        <begin position="19"/>
        <end position="132"/>
    </location>
</feature>
<evidence type="ECO:0000313" key="10">
    <source>
        <dbReference type="EMBL" id="TNN63539.1"/>
    </source>
</evidence>
<dbReference type="GO" id="GO:0009755">
    <property type="term" value="P:hormone-mediated signaling pathway"/>
    <property type="evidence" value="ECO:0007669"/>
    <property type="project" value="InterPro"/>
</dbReference>
<keyword evidence="4" id="KW-0960">Knottin</keyword>
<evidence type="ECO:0000256" key="4">
    <source>
        <dbReference type="ARBA" id="ARBA00022854"/>
    </source>
</evidence>
<dbReference type="PANTHER" id="PTHR16551">
    <property type="entry name" value="AGOUTI RELATED"/>
    <property type="match status" value="1"/>
</dbReference>
<feature type="region of interest" description="Disordered" evidence="7">
    <location>
        <begin position="21"/>
        <end position="47"/>
    </location>
</feature>
<dbReference type="Pfam" id="PF05039">
    <property type="entry name" value="Agouti"/>
    <property type="match status" value="1"/>
</dbReference>
<keyword evidence="2" id="KW-0964">Secreted</keyword>
<protein>
    <recommendedName>
        <fullName evidence="9">Agouti domain-containing protein</fullName>
    </recommendedName>
</protein>
<feature type="disulfide bond" evidence="6">
    <location>
        <begin position="111"/>
        <end position="129"/>
    </location>
</feature>
<evidence type="ECO:0000256" key="6">
    <source>
        <dbReference type="PROSITE-ProRule" id="PRU00494"/>
    </source>
</evidence>
<evidence type="ECO:0000259" key="9">
    <source>
        <dbReference type="PROSITE" id="PS51150"/>
    </source>
</evidence>
<evidence type="ECO:0000256" key="8">
    <source>
        <dbReference type="SAM" id="SignalP"/>
    </source>
</evidence>
<proteinExistence type="predicted"/>
<comment type="subcellular location">
    <subcellularLocation>
        <location evidence="1">Secreted</location>
    </subcellularLocation>
</comment>
<dbReference type="PROSITE" id="PS51150">
    <property type="entry name" value="AGOUTI_2"/>
    <property type="match status" value="1"/>
</dbReference>
<dbReference type="GO" id="GO:0005615">
    <property type="term" value="C:extracellular space"/>
    <property type="evidence" value="ECO:0007669"/>
    <property type="project" value="TreeGrafter"/>
</dbReference>
<evidence type="ECO:0000256" key="1">
    <source>
        <dbReference type="ARBA" id="ARBA00004613"/>
    </source>
</evidence>
<dbReference type="GO" id="GO:0008343">
    <property type="term" value="P:adult feeding behavior"/>
    <property type="evidence" value="ECO:0007669"/>
    <property type="project" value="TreeGrafter"/>
</dbReference>
<gene>
    <name evidence="10" type="ORF">EYF80_026191</name>
</gene>
<dbReference type="GO" id="GO:0007218">
    <property type="term" value="P:neuropeptide signaling pathway"/>
    <property type="evidence" value="ECO:0007669"/>
    <property type="project" value="TreeGrafter"/>
</dbReference>
<evidence type="ECO:0000256" key="5">
    <source>
        <dbReference type="ARBA" id="ARBA00023157"/>
    </source>
</evidence>
<feature type="disulfide bond" evidence="6">
    <location>
        <begin position="120"/>
        <end position="127"/>
    </location>
</feature>
<dbReference type="InterPro" id="IPR027300">
    <property type="entry name" value="Agouti_dom"/>
</dbReference>
<feature type="region of interest" description="Disordered" evidence="7">
    <location>
        <begin position="64"/>
        <end position="93"/>
    </location>
</feature>
<keyword evidence="5 6" id="KW-1015">Disulfide bond</keyword>
<comment type="caution">
    <text evidence="6">Lacks conserved residue(s) required for the propagation of feature annotation.</text>
</comment>
<dbReference type="AlphaFoldDB" id="A0A4Z2HCI1"/>
<accession>A0A4Z2HCI1</accession>